<evidence type="ECO:0000256" key="1">
    <source>
        <dbReference type="ARBA" id="ARBA00000223"/>
    </source>
</evidence>
<evidence type="ECO:0000256" key="4">
    <source>
        <dbReference type="ARBA" id="ARBA00023235"/>
    </source>
</evidence>
<evidence type="ECO:0000256" key="5">
    <source>
        <dbReference type="ARBA" id="ARBA00023277"/>
    </source>
</evidence>
<name>A0A0M8JPH7_9CHLR</name>
<dbReference type="PANTHER" id="PTHR37831:SF1">
    <property type="entry name" value="D-RIBOSE PYRANASE"/>
    <property type="match status" value="1"/>
</dbReference>
<comment type="similarity">
    <text evidence="6">Belongs to the RbsD / FucU family. RbsD subfamily.</text>
</comment>
<organism evidence="7">
    <name type="scientific">Levilinea saccharolytica</name>
    <dbReference type="NCBI Taxonomy" id="229921"/>
    <lineage>
        <taxon>Bacteria</taxon>
        <taxon>Bacillati</taxon>
        <taxon>Chloroflexota</taxon>
        <taxon>Anaerolineae</taxon>
        <taxon>Anaerolineales</taxon>
        <taxon>Anaerolineaceae</taxon>
        <taxon>Levilinea</taxon>
    </lineage>
</organism>
<proteinExistence type="inferred from homology"/>
<dbReference type="Gene3D" id="3.40.1650.10">
    <property type="entry name" value="RbsD-like domain"/>
    <property type="match status" value="1"/>
</dbReference>
<keyword evidence="3 6" id="KW-0963">Cytoplasm</keyword>
<feature type="binding site" evidence="6">
    <location>
        <begin position="138"/>
        <end position="140"/>
    </location>
    <ligand>
        <name>substrate</name>
    </ligand>
</feature>
<dbReference type="GO" id="GO:0016872">
    <property type="term" value="F:intramolecular lyase activity"/>
    <property type="evidence" value="ECO:0007669"/>
    <property type="project" value="UniProtKB-UniRule"/>
</dbReference>
<dbReference type="GO" id="GO:0019303">
    <property type="term" value="P:D-ribose catabolic process"/>
    <property type="evidence" value="ECO:0007669"/>
    <property type="project" value="UniProtKB-UniRule"/>
</dbReference>
<dbReference type="AlphaFoldDB" id="A0A0M8JPH7"/>
<protein>
    <recommendedName>
        <fullName evidence="2 6">D-ribose pyranase</fullName>
        <ecNumber evidence="2 6">5.4.99.62</ecNumber>
    </recommendedName>
</protein>
<evidence type="ECO:0000313" key="7">
    <source>
        <dbReference type="EMBL" id="GAP19127.1"/>
    </source>
</evidence>
<comment type="subunit">
    <text evidence="6">Homodecamer.</text>
</comment>
<dbReference type="InterPro" id="IPR007721">
    <property type="entry name" value="RbsD_FucU"/>
</dbReference>
<evidence type="ECO:0000256" key="2">
    <source>
        <dbReference type="ARBA" id="ARBA00012862"/>
    </source>
</evidence>
<sequence>MKCKVLRNYKSFYMESEIMKKIGIINAPISSVIAHLEHSDMLTVADAGLPVPSSTQRIDLTLKPGVPGFLETLEVVLSEMFVEKAYVSEDILTKSPHIYAGIQKLLGDVPIETLPHAEFKARTGLTKAIIRTAEFTPFANVILVAGAWGFKL</sequence>
<dbReference type="NCBIfam" id="NF008761">
    <property type="entry name" value="PRK11797.1"/>
    <property type="match status" value="1"/>
</dbReference>
<dbReference type="GO" id="GO:0048029">
    <property type="term" value="F:monosaccharide binding"/>
    <property type="evidence" value="ECO:0007669"/>
    <property type="project" value="InterPro"/>
</dbReference>
<gene>
    <name evidence="6" type="primary">rbsD</name>
    <name evidence="7" type="ORF">LSAC_03026</name>
</gene>
<evidence type="ECO:0000256" key="3">
    <source>
        <dbReference type="ARBA" id="ARBA00022490"/>
    </source>
</evidence>
<dbReference type="PANTHER" id="PTHR37831">
    <property type="entry name" value="D-RIBOSE PYRANASE"/>
    <property type="match status" value="1"/>
</dbReference>
<comment type="function">
    <text evidence="6">Catalyzes the interconversion of beta-pyran and beta-furan forms of D-ribose.</text>
</comment>
<accession>A0A0M8JPH7</accession>
<dbReference type="InterPro" id="IPR023750">
    <property type="entry name" value="RbsD-like_sf"/>
</dbReference>
<comment type="catalytic activity">
    <reaction evidence="1 6">
        <text>beta-D-ribopyranose = beta-D-ribofuranose</text>
        <dbReference type="Rhea" id="RHEA:25432"/>
        <dbReference type="ChEBI" id="CHEBI:27476"/>
        <dbReference type="ChEBI" id="CHEBI:47002"/>
        <dbReference type="EC" id="5.4.99.62"/>
    </reaction>
</comment>
<keyword evidence="4 6" id="KW-0413">Isomerase</keyword>
<evidence type="ECO:0000256" key="6">
    <source>
        <dbReference type="HAMAP-Rule" id="MF_01661"/>
    </source>
</evidence>
<dbReference type="InterPro" id="IPR023064">
    <property type="entry name" value="D-ribose_pyranase"/>
</dbReference>
<dbReference type="HAMAP" id="MF_01661">
    <property type="entry name" value="D_rib_pyranase"/>
    <property type="match status" value="1"/>
</dbReference>
<dbReference type="SUPFAM" id="SSF102546">
    <property type="entry name" value="RbsD-like"/>
    <property type="match status" value="1"/>
</dbReference>
<feature type="binding site" evidence="6">
    <location>
        <position position="116"/>
    </location>
    <ligand>
        <name>substrate</name>
    </ligand>
</feature>
<keyword evidence="5 6" id="KW-0119">Carbohydrate metabolism</keyword>
<dbReference type="GO" id="GO:0062193">
    <property type="term" value="F:D-ribose pyranase activity"/>
    <property type="evidence" value="ECO:0007669"/>
    <property type="project" value="UniProtKB-EC"/>
</dbReference>
<comment type="pathway">
    <text evidence="6">Carbohydrate metabolism; D-ribose degradation; D-ribose 5-phosphate from beta-D-ribopyranose: step 1/2.</text>
</comment>
<dbReference type="UniPathway" id="UPA00916">
    <property type="reaction ID" value="UER00888"/>
</dbReference>
<reference evidence="7" key="1">
    <citation type="journal article" date="2015" name="Genome Announc.">
        <title>Draft Genome Sequences of Anaerolinea thermolimosa IMO-1, Bellilinea caldifistulae GOMI-1, Leptolinea tardivitalis YMTK-2, Levilinea saccharolytica KIBI-1, Longilinea arvoryzae KOME-1, Previously Described as Members of the Class Anaerolineae (Chloroflexi).</title>
        <authorList>
            <person name="Matsuura N."/>
            <person name="Tourlousse M.D."/>
            <person name="Ohashi A."/>
            <person name="Hugenholtz P."/>
            <person name="Sekiguchi Y."/>
        </authorList>
    </citation>
    <scope>NUCLEOTIDE SEQUENCE</scope>
    <source>
        <strain evidence="7">KIBI-1</strain>
    </source>
</reference>
<dbReference type="GO" id="GO:0005829">
    <property type="term" value="C:cytosol"/>
    <property type="evidence" value="ECO:0007669"/>
    <property type="project" value="TreeGrafter"/>
</dbReference>
<dbReference type="Pfam" id="PF05025">
    <property type="entry name" value="RbsD_FucU"/>
    <property type="match status" value="1"/>
</dbReference>
<feature type="binding site" evidence="6">
    <location>
        <position position="46"/>
    </location>
    <ligand>
        <name>substrate</name>
    </ligand>
</feature>
<feature type="active site" description="Proton donor" evidence="6">
    <location>
        <position position="38"/>
    </location>
</feature>
<comment type="subcellular location">
    <subcellularLocation>
        <location evidence="6">Cytoplasm</location>
    </subcellularLocation>
</comment>
<dbReference type="EMBL" id="DF967975">
    <property type="protein sequence ID" value="GAP19127.1"/>
    <property type="molecule type" value="Genomic_DNA"/>
</dbReference>
<dbReference type="EC" id="5.4.99.62" evidence="2 6"/>